<dbReference type="Gene3D" id="3.40.570.10">
    <property type="entry name" value="Extracellular Endonuclease, subunit A"/>
    <property type="match status" value="1"/>
</dbReference>
<feature type="domain" description="ENPP1-3/EXOG-like endonuclease/phosphodiesterase" evidence="5">
    <location>
        <begin position="115"/>
        <end position="416"/>
    </location>
</feature>
<dbReference type="GO" id="GO:0000014">
    <property type="term" value="F:single-stranded DNA endodeoxyribonuclease activity"/>
    <property type="evidence" value="ECO:0007669"/>
    <property type="project" value="TreeGrafter"/>
</dbReference>
<organism evidence="7 8">
    <name type="scientific">Leishmania martiniquensis</name>
    <dbReference type="NCBI Taxonomy" id="1580590"/>
    <lineage>
        <taxon>Eukaryota</taxon>
        <taxon>Discoba</taxon>
        <taxon>Euglenozoa</taxon>
        <taxon>Kinetoplastea</taxon>
        <taxon>Metakinetoplastina</taxon>
        <taxon>Trypanosomatida</taxon>
        <taxon>Trypanosomatidae</taxon>
        <taxon>Leishmaniinae</taxon>
        <taxon>Leishmania</taxon>
    </lineage>
</organism>
<dbReference type="SMART" id="SM00892">
    <property type="entry name" value="Endonuclease_NS"/>
    <property type="match status" value="1"/>
</dbReference>
<dbReference type="InterPro" id="IPR040255">
    <property type="entry name" value="Non-specific_endonuclease"/>
</dbReference>
<comment type="caution">
    <text evidence="7">The sequence shown here is derived from an EMBL/GenBank/DDBJ whole genome shotgun (WGS) entry which is preliminary data.</text>
</comment>
<feature type="compositionally biased region" description="Acidic residues" evidence="4">
    <location>
        <begin position="156"/>
        <end position="168"/>
    </location>
</feature>
<dbReference type="RefSeq" id="XP_067180652.1">
    <property type="nucleotide sequence ID" value="XM_067324448.1"/>
</dbReference>
<feature type="region of interest" description="Disordered" evidence="4">
    <location>
        <begin position="144"/>
        <end position="172"/>
    </location>
</feature>
<evidence type="ECO:0000256" key="3">
    <source>
        <dbReference type="PIRSR" id="PIRSR640255-2"/>
    </source>
</evidence>
<dbReference type="SUPFAM" id="SSF54060">
    <property type="entry name" value="His-Me finger endonucleases"/>
    <property type="match status" value="1"/>
</dbReference>
<feature type="active site" description="Proton acceptor" evidence="2">
    <location>
        <position position="207"/>
    </location>
</feature>
<reference evidence="8" key="2">
    <citation type="journal article" date="2021" name="Sci. Data">
        <title>Chromosome-scale genome sequencing, assembly and annotation of six genomes from subfamily Leishmaniinae.</title>
        <authorList>
            <person name="Almutairi H."/>
            <person name="Urbaniak M.D."/>
            <person name="Bates M.D."/>
            <person name="Jariyapan N."/>
            <person name="Kwakye-Nuako G."/>
            <person name="Thomaz Soccol V."/>
            <person name="Al-Salem W.S."/>
            <person name="Dillon R.J."/>
            <person name="Bates P.A."/>
            <person name="Gatherer D."/>
        </authorList>
    </citation>
    <scope>NUCLEOTIDE SEQUENCE [LARGE SCALE GENOMIC DNA]</scope>
</reference>
<feature type="domain" description="DNA/RNA non-specific endonuclease/pyrophosphatase/phosphodiesterase" evidence="6">
    <location>
        <begin position="114"/>
        <end position="416"/>
    </location>
</feature>
<comment type="similarity">
    <text evidence="1">Belongs to the DNA/RNA non-specific endonuclease family.</text>
</comment>
<dbReference type="GO" id="GO:0004521">
    <property type="term" value="F:RNA endonuclease activity"/>
    <property type="evidence" value="ECO:0007669"/>
    <property type="project" value="TreeGrafter"/>
</dbReference>
<proteinExistence type="inferred from homology"/>
<sequence>MSTKAVIGRLLGAASAALFSVAAYWTYSTQPSKHTQLVVQPARPLVTTTAAAPSTLSVDSSSEASESSDVALTFPVVLPPRVTPAQASVVTDGFLQQCNEVAAYGLPSTAEVRCYGGYLASLNYERRIPNWVMEAVDYRRLRPGSRSSSAAAPADCGDDAAQGEEGVCDDSRDVSRNRSNFYADDTVPAVFRVGPDSYTSRGMSRGHLAPAQLHKASQAEMDATFNMNANIVPQDMTLNAVDWLRLETLTRNLSRELSAGQQQPSRGRRLDDSPPAANTSESEGTGGGGKLYVVTGPAFVPRLTRVELRPDGTEAHVSLSPTDTSAAPAKTTALVKLMMTYELTGHPARGTPVAVPSHLFKVLLAEEDGGQSHSAAAFMMPNGPITEQVPLTAYQVPIDQLERITGLHFFPGMDATRLPDLCKMHKCDAPPSALFKHYRQVAQLRAASSLPQLRETYAALQASAAGGKLDDVVVREFEKRTEELVAAAAWSADQEVQP</sequence>
<dbReference type="GO" id="GO:0005634">
    <property type="term" value="C:nucleus"/>
    <property type="evidence" value="ECO:0007669"/>
    <property type="project" value="TreeGrafter"/>
</dbReference>
<evidence type="ECO:0000256" key="1">
    <source>
        <dbReference type="ARBA" id="ARBA00010052"/>
    </source>
</evidence>
<dbReference type="Pfam" id="PF01223">
    <property type="entry name" value="Endonuclease_NS"/>
    <property type="match status" value="1"/>
</dbReference>
<dbReference type="InterPro" id="IPR001604">
    <property type="entry name" value="Endo_G_ENPP1-like_dom"/>
</dbReference>
<evidence type="ECO:0000256" key="4">
    <source>
        <dbReference type="SAM" id="MobiDB-lite"/>
    </source>
</evidence>
<dbReference type="EMBL" id="JAFEUZ010000010">
    <property type="protein sequence ID" value="KAG5484980.1"/>
    <property type="molecule type" value="Genomic_DNA"/>
</dbReference>
<feature type="binding site" evidence="3">
    <location>
        <position position="239"/>
    </location>
    <ligand>
        <name>Mg(2+)</name>
        <dbReference type="ChEBI" id="CHEBI:18420"/>
        <note>catalytic</note>
    </ligand>
</feature>
<dbReference type="InterPro" id="IPR044929">
    <property type="entry name" value="DNA/RNA_non-sp_Endonuclease_sf"/>
</dbReference>
<dbReference type="GO" id="GO:0005743">
    <property type="term" value="C:mitochondrial inner membrane"/>
    <property type="evidence" value="ECO:0007669"/>
    <property type="project" value="TreeGrafter"/>
</dbReference>
<evidence type="ECO:0000313" key="7">
    <source>
        <dbReference type="EMBL" id="KAG5484980.1"/>
    </source>
</evidence>
<evidence type="ECO:0000313" key="8">
    <source>
        <dbReference type="Proteomes" id="UP000673552"/>
    </source>
</evidence>
<name>A0A836HIX8_9TRYP</name>
<feature type="region of interest" description="Disordered" evidence="4">
    <location>
        <begin position="256"/>
        <end position="291"/>
    </location>
</feature>
<dbReference type="PANTHER" id="PTHR13966:SF5">
    <property type="entry name" value="ENDONUCLEASE G, MITOCHONDRIAL"/>
    <property type="match status" value="1"/>
</dbReference>
<dbReference type="KEGG" id="lmat:92516960"/>
<dbReference type="GO" id="GO:0003676">
    <property type="term" value="F:nucleic acid binding"/>
    <property type="evidence" value="ECO:0007669"/>
    <property type="project" value="InterPro"/>
</dbReference>
<evidence type="ECO:0008006" key="9">
    <source>
        <dbReference type="Google" id="ProtNLM"/>
    </source>
</evidence>
<dbReference type="PANTHER" id="PTHR13966">
    <property type="entry name" value="ENDONUCLEASE RELATED"/>
    <property type="match status" value="1"/>
</dbReference>
<dbReference type="OrthoDB" id="5418055at2759"/>
<dbReference type="SMART" id="SM00477">
    <property type="entry name" value="NUC"/>
    <property type="match status" value="1"/>
</dbReference>
<gene>
    <name evidence="7" type="ORF">LSCM1_07059</name>
</gene>
<feature type="compositionally biased region" description="Low complexity" evidence="4">
    <location>
        <begin position="144"/>
        <end position="155"/>
    </location>
</feature>
<evidence type="ECO:0000259" key="6">
    <source>
        <dbReference type="SMART" id="SM00892"/>
    </source>
</evidence>
<dbReference type="AlphaFoldDB" id="A0A836HIX8"/>
<evidence type="ECO:0000259" key="5">
    <source>
        <dbReference type="SMART" id="SM00477"/>
    </source>
</evidence>
<dbReference type="GeneID" id="92516960"/>
<protein>
    <recommendedName>
        <fullName evidence="9">Endonuclease G</fullName>
    </recommendedName>
</protein>
<dbReference type="InterPro" id="IPR044925">
    <property type="entry name" value="His-Me_finger_sf"/>
</dbReference>
<evidence type="ECO:0000256" key="2">
    <source>
        <dbReference type="PIRSR" id="PIRSR640255-1"/>
    </source>
</evidence>
<dbReference type="InterPro" id="IPR020821">
    <property type="entry name" value="ENPP1-3/EXOG-like_nuc-like"/>
</dbReference>
<keyword evidence="3" id="KW-0479">Metal-binding</keyword>
<reference evidence="8" key="1">
    <citation type="journal article" date="2021" name="Microbiol. Resour. Announc.">
        <title>LGAAP: Leishmaniinae Genome Assembly and Annotation Pipeline.</title>
        <authorList>
            <person name="Almutairi H."/>
            <person name="Urbaniak M.D."/>
            <person name="Bates M.D."/>
            <person name="Jariyapan N."/>
            <person name="Kwakye-Nuako G."/>
            <person name="Thomaz-Soccol V."/>
            <person name="Al-Salem W.S."/>
            <person name="Dillon R.J."/>
            <person name="Bates P.A."/>
            <person name="Gatherer D."/>
        </authorList>
    </citation>
    <scope>NUCLEOTIDE SEQUENCE [LARGE SCALE GENOMIC DNA]</scope>
</reference>
<dbReference type="Proteomes" id="UP000673552">
    <property type="component" value="Unassembled WGS sequence"/>
</dbReference>
<dbReference type="GO" id="GO:0046872">
    <property type="term" value="F:metal ion binding"/>
    <property type="evidence" value="ECO:0007669"/>
    <property type="project" value="UniProtKB-KW"/>
</dbReference>
<accession>A0A836HIX8</accession>
<keyword evidence="8" id="KW-1185">Reference proteome</keyword>